<dbReference type="EMBL" id="LR130759">
    <property type="protein sequence ID" value="VDM90989.1"/>
    <property type="molecule type" value="Genomic_DNA"/>
</dbReference>
<keyword evidence="4" id="KW-1185">Reference proteome</keyword>
<evidence type="ECO:0000256" key="1">
    <source>
        <dbReference type="SAM" id="MobiDB-lite"/>
    </source>
</evidence>
<accession>A0A3S4FRB6</accession>
<feature type="domain" description="PPM-type phosphatase" evidence="2">
    <location>
        <begin position="42"/>
        <end position="193"/>
    </location>
</feature>
<feature type="region of interest" description="Disordered" evidence="1">
    <location>
        <begin position="1"/>
        <end position="27"/>
    </location>
</feature>
<dbReference type="SUPFAM" id="SSF81606">
    <property type="entry name" value="PP2C-like"/>
    <property type="match status" value="1"/>
</dbReference>
<dbReference type="Gene3D" id="3.60.40.10">
    <property type="entry name" value="PPM-type phosphatase domain"/>
    <property type="match status" value="1"/>
</dbReference>
<dbReference type="Pfam" id="PF07228">
    <property type="entry name" value="SpoIIE"/>
    <property type="match status" value="1"/>
</dbReference>
<reference evidence="4" key="1">
    <citation type="submission" date="2018-02" db="EMBL/GenBank/DDBJ databases">
        <authorList>
            <person name="Seth-Smith MB H."/>
            <person name="Seth-Smith H."/>
        </authorList>
    </citation>
    <scope>NUCLEOTIDE SEQUENCE [LARGE SCALE GENOMIC DNA]</scope>
</reference>
<protein>
    <submittedName>
        <fullName evidence="3">Stage II sporulation protein E (SpoIIE)</fullName>
    </submittedName>
</protein>
<sequence>MRDHSRSGGRFGPIEWATTGRPRPGEQACGDQTIAVQIEHDGALFGVMDGLGHGPAAETAALTALHVLSDARDERLEVLIQLCHRVLAGTRGVAMTLARIDFPASKLTWTGVGNVTANLVAKAIGGAQIRSSLRLTAGIVGYRIPEITPAKLVTTRAGDLLVIASDGIADDHLDHIDFSASAATIAEQILVKHAKNTDDAMVLAARHRGIST</sequence>
<dbReference type="InterPro" id="IPR039248">
    <property type="entry name" value="Ptase_RsbX"/>
</dbReference>
<evidence type="ECO:0000313" key="3">
    <source>
        <dbReference type="EMBL" id="VDM90989.1"/>
    </source>
</evidence>
<dbReference type="KEGG" id="mbai:MB901379_04601"/>
<proteinExistence type="predicted"/>
<evidence type="ECO:0000259" key="2">
    <source>
        <dbReference type="Pfam" id="PF07228"/>
    </source>
</evidence>
<evidence type="ECO:0000313" key="4">
    <source>
        <dbReference type="Proteomes" id="UP000269998"/>
    </source>
</evidence>
<dbReference type="AlphaFoldDB" id="A0A3S4FRB6"/>
<dbReference type="InterPro" id="IPR036457">
    <property type="entry name" value="PPM-type-like_dom_sf"/>
</dbReference>
<dbReference type="InterPro" id="IPR001932">
    <property type="entry name" value="PPM-type_phosphatase-like_dom"/>
</dbReference>
<organism evidence="3 4">
    <name type="scientific">Mycobacterium basiliense</name>
    <dbReference type="NCBI Taxonomy" id="2094119"/>
    <lineage>
        <taxon>Bacteria</taxon>
        <taxon>Bacillati</taxon>
        <taxon>Actinomycetota</taxon>
        <taxon>Actinomycetes</taxon>
        <taxon>Mycobacteriales</taxon>
        <taxon>Mycobacteriaceae</taxon>
        <taxon>Mycobacterium</taxon>
    </lineage>
</organism>
<dbReference type="Proteomes" id="UP000269998">
    <property type="component" value="Chromosome"/>
</dbReference>
<name>A0A3S4FRB6_9MYCO</name>
<gene>
    <name evidence="3" type="ORF">MB901379_04601</name>
</gene>
<dbReference type="PANTHER" id="PTHR35801">
    <property type="entry name" value="PHOSPHOSERINE PHOSPHATASE RSBX"/>
    <property type="match status" value="1"/>
</dbReference>
<dbReference type="PANTHER" id="PTHR35801:SF1">
    <property type="entry name" value="PHOSPHOSERINE PHOSPHATASE RSBX"/>
    <property type="match status" value="1"/>
</dbReference>
<dbReference type="OrthoDB" id="479131at2"/>